<dbReference type="OrthoDB" id="10051892at2759"/>
<sequence length="129" mass="14756">MDKAGIPNIKSATLGTLFLPNLHTDTRALYHWSYEKNILAITCSGYDMQEDINDIDDIRHFCDNMVMEVPLPKYHHTLLDILQHHNVPFSKYGIRTPHPVYIQYAKAKDLPINFIAIGDAVMQVNAYKG</sequence>
<accession>A0A0C9VB27</accession>
<dbReference type="Proteomes" id="UP000054279">
    <property type="component" value="Unassembled WGS sequence"/>
</dbReference>
<keyword evidence="2" id="KW-1185">Reference proteome</keyword>
<dbReference type="HOGENOM" id="CLU_128365_0_0_1"/>
<evidence type="ECO:0000313" key="1">
    <source>
        <dbReference type="EMBL" id="KIJ34486.1"/>
    </source>
</evidence>
<gene>
    <name evidence="1" type="ORF">M422DRAFT_52011</name>
</gene>
<proteinExistence type="predicted"/>
<protein>
    <submittedName>
        <fullName evidence="1">Uncharacterized protein</fullName>
    </submittedName>
</protein>
<reference evidence="1 2" key="1">
    <citation type="submission" date="2014-06" db="EMBL/GenBank/DDBJ databases">
        <title>Evolutionary Origins and Diversification of the Mycorrhizal Mutualists.</title>
        <authorList>
            <consortium name="DOE Joint Genome Institute"/>
            <consortium name="Mycorrhizal Genomics Consortium"/>
            <person name="Kohler A."/>
            <person name="Kuo A."/>
            <person name="Nagy L.G."/>
            <person name="Floudas D."/>
            <person name="Copeland A."/>
            <person name="Barry K.W."/>
            <person name="Cichocki N."/>
            <person name="Veneault-Fourrey C."/>
            <person name="LaButti K."/>
            <person name="Lindquist E.A."/>
            <person name="Lipzen A."/>
            <person name="Lundell T."/>
            <person name="Morin E."/>
            <person name="Murat C."/>
            <person name="Riley R."/>
            <person name="Ohm R."/>
            <person name="Sun H."/>
            <person name="Tunlid A."/>
            <person name="Henrissat B."/>
            <person name="Grigoriev I.V."/>
            <person name="Hibbett D.S."/>
            <person name="Martin F."/>
        </authorList>
    </citation>
    <scope>NUCLEOTIDE SEQUENCE [LARGE SCALE GENOMIC DNA]</scope>
    <source>
        <strain evidence="1 2">SS14</strain>
    </source>
</reference>
<dbReference type="EMBL" id="KN837199">
    <property type="protein sequence ID" value="KIJ34486.1"/>
    <property type="molecule type" value="Genomic_DNA"/>
</dbReference>
<evidence type="ECO:0000313" key="2">
    <source>
        <dbReference type="Proteomes" id="UP000054279"/>
    </source>
</evidence>
<name>A0A0C9VB27_SPHS4</name>
<organism evidence="1 2">
    <name type="scientific">Sphaerobolus stellatus (strain SS14)</name>
    <dbReference type="NCBI Taxonomy" id="990650"/>
    <lineage>
        <taxon>Eukaryota</taxon>
        <taxon>Fungi</taxon>
        <taxon>Dikarya</taxon>
        <taxon>Basidiomycota</taxon>
        <taxon>Agaricomycotina</taxon>
        <taxon>Agaricomycetes</taxon>
        <taxon>Phallomycetidae</taxon>
        <taxon>Geastrales</taxon>
        <taxon>Sphaerobolaceae</taxon>
        <taxon>Sphaerobolus</taxon>
    </lineage>
</organism>
<dbReference type="AlphaFoldDB" id="A0A0C9VB27"/>